<keyword evidence="1" id="KW-0472">Membrane</keyword>
<protein>
    <submittedName>
        <fullName evidence="3">Acyl-CoA desaturase</fullName>
    </submittedName>
</protein>
<proteinExistence type="predicted"/>
<accession>A0A2S7SUX4</accession>
<dbReference type="GO" id="GO:0016717">
    <property type="term" value="F:oxidoreductase activity, acting on paired donors, with oxidation of a pair of donors resulting in the reduction of molecular oxygen to two molecules of water"/>
    <property type="evidence" value="ECO:0007669"/>
    <property type="project" value="TreeGrafter"/>
</dbReference>
<comment type="caution">
    <text evidence="3">The sequence shown here is derived from an EMBL/GenBank/DDBJ whole genome shotgun (WGS) entry which is preliminary data.</text>
</comment>
<feature type="transmembrane region" description="Helical" evidence="1">
    <location>
        <begin position="229"/>
        <end position="250"/>
    </location>
</feature>
<evidence type="ECO:0000256" key="1">
    <source>
        <dbReference type="SAM" id="Phobius"/>
    </source>
</evidence>
<dbReference type="CDD" id="cd03506">
    <property type="entry name" value="Delta6-FADS-like"/>
    <property type="match status" value="1"/>
</dbReference>
<evidence type="ECO:0000313" key="3">
    <source>
        <dbReference type="EMBL" id="PQJ10405.1"/>
    </source>
</evidence>
<feature type="transmembrane region" description="Helical" evidence="1">
    <location>
        <begin position="38"/>
        <end position="57"/>
    </location>
</feature>
<feature type="transmembrane region" description="Helical" evidence="1">
    <location>
        <begin position="63"/>
        <end position="86"/>
    </location>
</feature>
<name>A0A2S7SUX4_9BACT</name>
<dbReference type="AlphaFoldDB" id="A0A2S7SUX4"/>
<dbReference type="InterPro" id="IPR005804">
    <property type="entry name" value="FA_desaturase_dom"/>
</dbReference>
<feature type="transmembrane region" description="Helical" evidence="1">
    <location>
        <begin position="202"/>
        <end position="223"/>
    </location>
</feature>
<feature type="transmembrane region" description="Helical" evidence="1">
    <location>
        <begin position="161"/>
        <end position="181"/>
    </location>
</feature>
<dbReference type="RefSeq" id="WP_105039133.1">
    <property type="nucleotide sequence ID" value="NZ_PPSL01000003.1"/>
</dbReference>
<evidence type="ECO:0000259" key="2">
    <source>
        <dbReference type="Pfam" id="PF00487"/>
    </source>
</evidence>
<gene>
    <name evidence="3" type="ORF">CJD36_010530</name>
</gene>
<organism evidence="3 4">
    <name type="scientific">Flavipsychrobacter stenotrophus</name>
    <dbReference type="NCBI Taxonomy" id="2077091"/>
    <lineage>
        <taxon>Bacteria</taxon>
        <taxon>Pseudomonadati</taxon>
        <taxon>Bacteroidota</taxon>
        <taxon>Chitinophagia</taxon>
        <taxon>Chitinophagales</taxon>
        <taxon>Chitinophagaceae</taxon>
        <taxon>Flavipsychrobacter</taxon>
    </lineage>
</organism>
<keyword evidence="1" id="KW-0812">Transmembrane</keyword>
<dbReference type="InterPro" id="IPR012171">
    <property type="entry name" value="Fatty_acid_desaturase"/>
</dbReference>
<reference evidence="3 4" key="1">
    <citation type="submission" date="2018-01" db="EMBL/GenBank/DDBJ databases">
        <title>A novel member of the phylum Bacteroidetes isolated from glacier ice.</title>
        <authorList>
            <person name="Liu Q."/>
            <person name="Xin Y.-H."/>
        </authorList>
    </citation>
    <scope>NUCLEOTIDE SEQUENCE [LARGE SCALE GENOMIC DNA]</scope>
    <source>
        <strain evidence="3 4">RB1R16</strain>
    </source>
</reference>
<keyword evidence="1" id="KW-1133">Transmembrane helix</keyword>
<dbReference type="PANTHER" id="PTHR19353:SF19">
    <property type="entry name" value="DELTA(5) FATTY ACID DESATURASE C-RELATED"/>
    <property type="match status" value="1"/>
</dbReference>
<sequence>MAKLTYNNKKAVFFQALKTEVDGYFTKNGIEKTGNWKLYAKTVILISLSIGLYLSLLTFHFTAFAGIALSMVLGLTLAGVGFNVMHDANHGSYSSKKWVNDLLGLTLNALGSNAFIWRQKHNIIHHTYTNVDGIDDDIAKSPVIRQCSTQVWKPAHKVQHIYLWLAYALSSILWIFVTDFVKYGSKMVYTTPLKKMDTKEHAIFWISKVMYVAFYIALPIYLVGVSTWAVGYLAMNVALGMSLSVVFQLAHVVEETEFEFSGADDKVIENEWAVHQLKTTADFARGNKVISWYVGGLNYQVEHHLFPRISHVHYPEVSKIVEQKCKEYNVDYHAMPTMWAAIGSHYRFMKSLGQKPQEVPPQATKIKESDVKAADLVLQEA</sequence>
<dbReference type="PANTHER" id="PTHR19353">
    <property type="entry name" value="FATTY ACID DESATURASE 2"/>
    <property type="match status" value="1"/>
</dbReference>
<feature type="domain" description="Fatty acid desaturase" evidence="2">
    <location>
        <begin position="65"/>
        <end position="334"/>
    </location>
</feature>
<dbReference type="PIRSF" id="PIRSF015921">
    <property type="entry name" value="FA_sphinglp_des"/>
    <property type="match status" value="1"/>
</dbReference>
<dbReference type="GO" id="GO:0016020">
    <property type="term" value="C:membrane"/>
    <property type="evidence" value="ECO:0007669"/>
    <property type="project" value="TreeGrafter"/>
</dbReference>
<dbReference type="EMBL" id="PPSL01000003">
    <property type="protein sequence ID" value="PQJ10405.1"/>
    <property type="molecule type" value="Genomic_DNA"/>
</dbReference>
<evidence type="ECO:0000313" key="4">
    <source>
        <dbReference type="Proteomes" id="UP000239872"/>
    </source>
</evidence>
<dbReference type="OrthoDB" id="104711at2"/>
<keyword evidence="4" id="KW-1185">Reference proteome</keyword>
<dbReference type="GO" id="GO:0008610">
    <property type="term" value="P:lipid biosynthetic process"/>
    <property type="evidence" value="ECO:0007669"/>
    <property type="project" value="UniProtKB-ARBA"/>
</dbReference>
<dbReference type="Pfam" id="PF00487">
    <property type="entry name" value="FA_desaturase"/>
    <property type="match status" value="1"/>
</dbReference>
<dbReference type="Proteomes" id="UP000239872">
    <property type="component" value="Unassembled WGS sequence"/>
</dbReference>